<protein>
    <submittedName>
        <fullName evidence="2">RidA family protein</fullName>
    </submittedName>
</protein>
<dbReference type="InterPro" id="IPR006175">
    <property type="entry name" value="YjgF/YER057c/UK114"/>
</dbReference>
<organism evidence="2 3">
    <name type="scientific">Parasphingorhabdus cellanae</name>
    <dbReference type="NCBI Taxonomy" id="2806553"/>
    <lineage>
        <taxon>Bacteria</taxon>
        <taxon>Pseudomonadati</taxon>
        <taxon>Pseudomonadota</taxon>
        <taxon>Alphaproteobacteria</taxon>
        <taxon>Sphingomonadales</taxon>
        <taxon>Sphingomonadaceae</taxon>
        <taxon>Parasphingorhabdus</taxon>
    </lineage>
</organism>
<gene>
    <name evidence="2" type="ORF">J4G78_03585</name>
</gene>
<dbReference type="Gene3D" id="3.30.1330.40">
    <property type="entry name" value="RutC-like"/>
    <property type="match status" value="1"/>
</dbReference>
<dbReference type="PANTHER" id="PTHR11803:SF58">
    <property type="entry name" value="PROTEIN HMF1-RELATED"/>
    <property type="match status" value="1"/>
</dbReference>
<evidence type="ECO:0000313" key="2">
    <source>
        <dbReference type="EMBL" id="QTD56676.1"/>
    </source>
</evidence>
<reference evidence="2 3" key="1">
    <citation type="submission" date="2021-03" db="EMBL/GenBank/DDBJ databases">
        <title>Complete genome of Parasphingorhabdus_sp.JHSY0214.</title>
        <authorList>
            <person name="Yoo J.H."/>
            <person name="Bae J.W."/>
        </authorList>
    </citation>
    <scope>NUCLEOTIDE SEQUENCE [LARGE SCALE GENOMIC DNA]</scope>
    <source>
        <strain evidence="2 3">JHSY0214</strain>
    </source>
</reference>
<dbReference type="Pfam" id="PF01042">
    <property type="entry name" value="Ribonuc_L-PSP"/>
    <property type="match status" value="1"/>
</dbReference>
<dbReference type="SUPFAM" id="SSF55298">
    <property type="entry name" value="YjgF-like"/>
    <property type="match status" value="1"/>
</dbReference>
<dbReference type="PANTHER" id="PTHR11803">
    <property type="entry name" value="2-IMINOBUTANOATE/2-IMINOPROPANOATE DEAMINASE RIDA"/>
    <property type="match status" value="1"/>
</dbReference>
<evidence type="ECO:0000256" key="1">
    <source>
        <dbReference type="ARBA" id="ARBA00010552"/>
    </source>
</evidence>
<dbReference type="CDD" id="cd00448">
    <property type="entry name" value="YjgF_YER057c_UK114_family"/>
    <property type="match status" value="1"/>
</dbReference>
<proteinExistence type="inferred from homology"/>
<dbReference type="Proteomes" id="UP000663923">
    <property type="component" value="Chromosome"/>
</dbReference>
<dbReference type="InterPro" id="IPR035959">
    <property type="entry name" value="RutC-like_sf"/>
</dbReference>
<keyword evidence="3" id="KW-1185">Reference proteome</keyword>
<comment type="similarity">
    <text evidence="1">Belongs to the RutC family.</text>
</comment>
<dbReference type="EMBL" id="CP071794">
    <property type="protein sequence ID" value="QTD56676.1"/>
    <property type="molecule type" value="Genomic_DNA"/>
</dbReference>
<accession>A0ABX7T506</accession>
<dbReference type="RefSeq" id="WP_207988542.1">
    <property type="nucleotide sequence ID" value="NZ_CP071794.1"/>
</dbReference>
<name>A0ABX7T506_9SPHN</name>
<evidence type="ECO:0000313" key="3">
    <source>
        <dbReference type="Proteomes" id="UP000663923"/>
    </source>
</evidence>
<sequence>MTKNRQVIQLDPDPLAPYAIAPGWRVGDFLFLSGQAAIDETGNIVGAADFDQQVAQTFVNIDRVLAGGGSSRDKVVKVTIYLTDMAYFSQIVEARKQYFSAPYPADTIVEVKALALPDLMVEIDVIATV</sequence>